<dbReference type="EMBL" id="CAJB01000112">
    <property type="protein sequence ID" value="CCH77481.1"/>
    <property type="molecule type" value="Genomic_DNA"/>
</dbReference>
<gene>
    <name evidence="1" type="ORF">BN12_20024</name>
</gene>
<keyword evidence="2" id="KW-1185">Reference proteome</keyword>
<sequence>MKFTTYVKETLLPTPPTEFGHDHGVGHWKMLGNDTVGDCVIAGGLHETMLWSHYGSATAPTDKAAAIANYSAITGYDPDDPSTDKGTDVADAASYRRHTGLVDADGAHHRIVAYLALTPGDVGQHLQALYLFGAVGIGLEFPDSAMTQFHNHQPWDVVPGAKIEGGHYVSAVARRDDRFVVVTWGREQPMTDAFFQKYNDESYVYVSSEYLKDGHDPEGFDLAQLQADLAKLRAV</sequence>
<proteinExistence type="predicted"/>
<accession>A0A077LUZ2</accession>
<name>A0A077LUZ2_9MICO</name>
<dbReference type="Proteomes" id="UP000035721">
    <property type="component" value="Unassembled WGS sequence"/>
</dbReference>
<comment type="caution">
    <text evidence="1">The sequence shown here is derived from an EMBL/GenBank/DDBJ whole genome shotgun (WGS) entry which is preliminary data.</text>
</comment>
<evidence type="ECO:0000313" key="2">
    <source>
        <dbReference type="Proteomes" id="UP000035721"/>
    </source>
</evidence>
<dbReference type="STRING" id="1194083.BN12_20024"/>
<reference evidence="1 2" key="1">
    <citation type="journal article" date="2013" name="ISME J.">
        <title>A metabolic model for members of the genus Tetrasphaera involved in enhanced biological phosphorus removal.</title>
        <authorList>
            <person name="Kristiansen R."/>
            <person name="Nguyen H.T.T."/>
            <person name="Saunders A.M."/>
            <person name="Nielsen J.L."/>
            <person name="Wimmer R."/>
            <person name="Le V.Q."/>
            <person name="McIlroy S.J."/>
            <person name="Petrovski S."/>
            <person name="Seviour R.J."/>
            <person name="Calteau A."/>
            <person name="Nielsen K.L."/>
            <person name="Nielsen P.H."/>
        </authorList>
    </citation>
    <scope>NUCLEOTIDE SEQUENCE [LARGE SCALE GENOMIC DNA]</scope>
    <source>
        <strain evidence="1 2">T1-X7</strain>
    </source>
</reference>
<evidence type="ECO:0000313" key="1">
    <source>
        <dbReference type="EMBL" id="CCH77481.1"/>
    </source>
</evidence>
<dbReference type="AlphaFoldDB" id="A0A077LUZ2"/>
<organism evidence="1 2">
    <name type="scientific">Nostocoides japonicum T1-X7</name>
    <dbReference type="NCBI Taxonomy" id="1194083"/>
    <lineage>
        <taxon>Bacteria</taxon>
        <taxon>Bacillati</taxon>
        <taxon>Actinomycetota</taxon>
        <taxon>Actinomycetes</taxon>
        <taxon>Micrococcales</taxon>
        <taxon>Intrasporangiaceae</taxon>
        <taxon>Nostocoides</taxon>
    </lineage>
</organism>
<protein>
    <submittedName>
        <fullName evidence="1">Uncharacterized protein</fullName>
    </submittedName>
</protein>